<evidence type="ECO:0000256" key="4">
    <source>
        <dbReference type="ARBA" id="ARBA00007389"/>
    </source>
</evidence>
<comment type="function">
    <text evidence="2 9">Catalyzes the dehydration of D-mannonate.</text>
</comment>
<proteinExistence type="inferred from homology"/>
<evidence type="ECO:0000256" key="8">
    <source>
        <dbReference type="ARBA" id="ARBA00023239"/>
    </source>
</evidence>
<keyword evidence="7 9" id="KW-0464">Manganese</keyword>
<dbReference type="PANTHER" id="PTHR30387:SF2">
    <property type="entry name" value="MANNONATE DEHYDRATASE"/>
    <property type="match status" value="1"/>
</dbReference>
<dbReference type="NCBIfam" id="NF003027">
    <property type="entry name" value="PRK03906.1"/>
    <property type="match status" value="2"/>
</dbReference>
<dbReference type="EC" id="4.2.1.8" evidence="5 9"/>
<protein>
    <recommendedName>
        <fullName evidence="5 9">Mannonate dehydratase</fullName>
        <ecNumber evidence="5 9">4.2.1.8</ecNumber>
    </recommendedName>
    <alternativeName>
        <fullName evidence="9">D-mannonate hydro-lyase</fullName>
    </alternativeName>
</protein>
<dbReference type="GO" id="GO:0008927">
    <property type="term" value="F:mannonate dehydratase activity"/>
    <property type="evidence" value="ECO:0007669"/>
    <property type="project" value="UniProtKB-UniRule"/>
</dbReference>
<keyword evidence="8 9" id="KW-0456">Lyase</keyword>
<evidence type="ECO:0000256" key="7">
    <source>
        <dbReference type="ARBA" id="ARBA00023211"/>
    </source>
</evidence>
<reference evidence="10 11" key="1">
    <citation type="submission" date="2020-07" db="EMBL/GenBank/DDBJ databases">
        <title>Electron transfer.</title>
        <authorList>
            <person name="Huang L."/>
            <person name="Liu X."/>
            <person name="Zhou S."/>
        </authorList>
    </citation>
    <scope>NUCLEOTIDE SEQUENCE [LARGE SCALE GENOMIC DNA]</scope>
    <source>
        <strain evidence="10 11">Lx1</strain>
    </source>
</reference>
<dbReference type="EMBL" id="CP059378">
    <property type="protein sequence ID" value="QLY80690.1"/>
    <property type="molecule type" value="Genomic_DNA"/>
</dbReference>
<dbReference type="InterPro" id="IPR004628">
    <property type="entry name" value="Man_deHydtase"/>
</dbReference>
<dbReference type="InterPro" id="IPR036237">
    <property type="entry name" value="Xyl_isomerase-like_sf"/>
</dbReference>
<dbReference type="KEGG" id="cint:HZF06_03630"/>
<dbReference type="GO" id="GO:0030145">
    <property type="term" value="F:manganese ion binding"/>
    <property type="evidence" value="ECO:0007669"/>
    <property type="project" value="TreeGrafter"/>
</dbReference>
<comment type="pathway">
    <text evidence="3 9">Carbohydrate metabolism; pentose and glucuronate interconversion.</text>
</comment>
<evidence type="ECO:0000256" key="5">
    <source>
        <dbReference type="ARBA" id="ARBA00012927"/>
    </source>
</evidence>
<evidence type="ECO:0000313" key="11">
    <source>
        <dbReference type="Proteomes" id="UP000512286"/>
    </source>
</evidence>
<name>A0A7D6VV18_9CLOT</name>
<evidence type="ECO:0000313" key="10">
    <source>
        <dbReference type="EMBL" id="QLY80690.1"/>
    </source>
</evidence>
<evidence type="ECO:0000256" key="6">
    <source>
        <dbReference type="ARBA" id="ARBA00023004"/>
    </source>
</evidence>
<comment type="similarity">
    <text evidence="4 9">Belongs to the mannonate dehydratase family.</text>
</comment>
<dbReference type="Pfam" id="PF03786">
    <property type="entry name" value="UxuA"/>
    <property type="match status" value="1"/>
</dbReference>
<dbReference type="PANTHER" id="PTHR30387">
    <property type="entry name" value="MANNONATE DEHYDRATASE"/>
    <property type="match status" value="1"/>
</dbReference>
<evidence type="ECO:0000256" key="3">
    <source>
        <dbReference type="ARBA" id="ARBA00004892"/>
    </source>
</evidence>
<gene>
    <name evidence="9 10" type="primary">uxuA</name>
    <name evidence="10" type="ORF">HZF06_03630</name>
</gene>
<dbReference type="PIRSF" id="PIRSF016049">
    <property type="entry name" value="Man_dehyd"/>
    <property type="match status" value="1"/>
</dbReference>
<dbReference type="Gene3D" id="3.20.20.150">
    <property type="entry name" value="Divalent-metal-dependent TIM barrel enzymes"/>
    <property type="match status" value="1"/>
</dbReference>
<dbReference type="NCBIfam" id="TIGR00695">
    <property type="entry name" value="uxuA"/>
    <property type="match status" value="1"/>
</dbReference>
<dbReference type="UniPathway" id="UPA00246"/>
<dbReference type="Proteomes" id="UP000512286">
    <property type="component" value="Chromosome"/>
</dbReference>
<evidence type="ECO:0000256" key="9">
    <source>
        <dbReference type="HAMAP-Rule" id="MF_00106"/>
    </source>
</evidence>
<organism evidence="10 11">
    <name type="scientific">Clostridium intestinale</name>
    <dbReference type="NCBI Taxonomy" id="36845"/>
    <lineage>
        <taxon>Bacteria</taxon>
        <taxon>Bacillati</taxon>
        <taxon>Bacillota</taxon>
        <taxon>Clostridia</taxon>
        <taxon>Eubacteriales</taxon>
        <taxon>Clostridiaceae</taxon>
        <taxon>Clostridium</taxon>
    </lineage>
</organism>
<comment type="catalytic activity">
    <reaction evidence="1 9">
        <text>D-mannonate = 2-dehydro-3-deoxy-D-gluconate + H2O</text>
        <dbReference type="Rhea" id="RHEA:20097"/>
        <dbReference type="ChEBI" id="CHEBI:15377"/>
        <dbReference type="ChEBI" id="CHEBI:17767"/>
        <dbReference type="ChEBI" id="CHEBI:57990"/>
        <dbReference type="EC" id="4.2.1.8"/>
    </reaction>
</comment>
<dbReference type="GO" id="GO:0008198">
    <property type="term" value="F:ferrous iron binding"/>
    <property type="evidence" value="ECO:0007669"/>
    <property type="project" value="TreeGrafter"/>
</dbReference>
<comment type="cofactor">
    <cofactor evidence="9">
        <name>Fe(2+)</name>
        <dbReference type="ChEBI" id="CHEBI:29033"/>
    </cofactor>
    <cofactor evidence="9">
        <name>Mn(2+)</name>
        <dbReference type="ChEBI" id="CHEBI:29035"/>
    </cofactor>
</comment>
<evidence type="ECO:0000256" key="1">
    <source>
        <dbReference type="ARBA" id="ARBA00001794"/>
    </source>
</evidence>
<sequence>MKLSFRWYGNDDPVKIEYIRQIPSMHSIVTAIYDVPVGENWSMDSILSLKETVENAGLNFDVIESVPVHEDIKLGLPTRDKYIENYKENIRNLGKAGVKVICYNFMPVFDWTRTQLDKVLEDGSTALVYYVDQIKDMDPLTGELSLPGWDSSYTKESLKEVFDKYSKVTKEDLWNNLEYFLKEIIPVAEEAGVKMAIHPDDPPYDIFGLPRIITNEENLDRFLKLVDSEYNGLTFCTGSLGSGSFNDVVKMIDKYAAQGRIHFMHVRNVKLLEDGGFEESAHYSPCGSLDLVEIMKALHKHNYEGYLRPDHGRMIWGETGRAGYGLYDRALGAMYLTGIWETLTKTDKGEK</sequence>
<accession>A0A7D6VV18</accession>
<dbReference type="SUPFAM" id="SSF51658">
    <property type="entry name" value="Xylose isomerase-like"/>
    <property type="match status" value="1"/>
</dbReference>
<dbReference type="RefSeq" id="WP_181602475.1">
    <property type="nucleotide sequence ID" value="NZ_CP059378.1"/>
</dbReference>
<dbReference type="GO" id="GO:0042840">
    <property type="term" value="P:D-glucuronate catabolic process"/>
    <property type="evidence" value="ECO:0007669"/>
    <property type="project" value="TreeGrafter"/>
</dbReference>
<evidence type="ECO:0000256" key="2">
    <source>
        <dbReference type="ARBA" id="ARBA00002713"/>
    </source>
</evidence>
<dbReference type="AlphaFoldDB" id="A0A7D6VV18"/>
<dbReference type="HAMAP" id="MF_00106">
    <property type="entry name" value="UxuA"/>
    <property type="match status" value="1"/>
</dbReference>
<keyword evidence="6 9" id="KW-0408">Iron</keyword>